<evidence type="ECO:0000313" key="3">
    <source>
        <dbReference type="Proteomes" id="UP001151582"/>
    </source>
</evidence>
<keyword evidence="3" id="KW-1185">Reference proteome</keyword>
<comment type="caution">
    <text evidence="2">The sequence shown here is derived from an EMBL/GenBank/DDBJ whole genome shotgun (WGS) entry which is preliminary data.</text>
</comment>
<feature type="region of interest" description="Disordered" evidence="1">
    <location>
        <begin position="314"/>
        <end position="333"/>
    </location>
</feature>
<evidence type="ECO:0000313" key="2">
    <source>
        <dbReference type="EMBL" id="KAJ1981467.1"/>
    </source>
</evidence>
<dbReference type="OrthoDB" id="10364241at2759"/>
<protein>
    <submittedName>
        <fullName evidence="2">Uncharacterized protein</fullName>
    </submittedName>
</protein>
<name>A0A9W8EAB7_9FUNG</name>
<gene>
    <name evidence="2" type="ORF">H4R34_002061</name>
</gene>
<accession>A0A9W8EAB7</accession>
<sequence>MLYYSVGLLANGQPDPARFGKPGAPDLHLMLAAVADNFFMLTKHHHHQSTIATMPSSAHKTRQTQAFHAQYPEFDLDPLPFKIRDFFKTQYLVSQEFSLVPSPLDTIRSGLLGMINENDTQEALVFIDGYMKALGLPQLLTHFKTLARPIIEDTLPHAPSAFDQIPYYSWESCPTQEAWPVAYRFWKDIVSHGNTNKLVFWLTDILTHYVIPLLIGALVNRRAFGQTLTLLNGLAALSPLTEWLEADRRRRIDYYELAMFLTLYVGKNGDQELDNFLAEAQTRLKADLEYLAECPMFYRLDWEQTARHHAIFDGYQPPSAQTDRTQPKPCCTT</sequence>
<evidence type="ECO:0000256" key="1">
    <source>
        <dbReference type="SAM" id="MobiDB-lite"/>
    </source>
</evidence>
<dbReference type="Proteomes" id="UP001151582">
    <property type="component" value="Unassembled WGS sequence"/>
</dbReference>
<organism evidence="2 3">
    <name type="scientific">Dimargaris verticillata</name>
    <dbReference type="NCBI Taxonomy" id="2761393"/>
    <lineage>
        <taxon>Eukaryota</taxon>
        <taxon>Fungi</taxon>
        <taxon>Fungi incertae sedis</taxon>
        <taxon>Zoopagomycota</taxon>
        <taxon>Kickxellomycotina</taxon>
        <taxon>Dimargaritomycetes</taxon>
        <taxon>Dimargaritales</taxon>
        <taxon>Dimargaritaceae</taxon>
        <taxon>Dimargaris</taxon>
    </lineage>
</organism>
<dbReference type="AlphaFoldDB" id="A0A9W8EAB7"/>
<dbReference type="EMBL" id="JANBQB010000124">
    <property type="protein sequence ID" value="KAJ1981467.1"/>
    <property type="molecule type" value="Genomic_DNA"/>
</dbReference>
<reference evidence="2" key="1">
    <citation type="submission" date="2022-07" db="EMBL/GenBank/DDBJ databases">
        <title>Phylogenomic reconstructions and comparative analyses of Kickxellomycotina fungi.</title>
        <authorList>
            <person name="Reynolds N.K."/>
            <person name="Stajich J.E."/>
            <person name="Barry K."/>
            <person name="Grigoriev I.V."/>
            <person name="Crous P."/>
            <person name="Smith M.E."/>
        </authorList>
    </citation>
    <scope>NUCLEOTIDE SEQUENCE</scope>
    <source>
        <strain evidence="2">RSA 567</strain>
    </source>
</reference>
<proteinExistence type="predicted"/>